<evidence type="ECO:0000256" key="1">
    <source>
        <dbReference type="ARBA" id="ARBA00000085"/>
    </source>
</evidence>
<evidence type="ECO:0000256" key="8">
    <source>
        <dbReference type="ARBA" id="ARBA00023012"/>
    </source>
</evidence>
<dbReference type="Gene3D" id="3.30.565.10">
    <property type="entry name" value="Histidine kinase-like ATPase, C-terminal domain"/>
    <property type="match status" value="1"/>
</dbReference>
<name>A0A2J6WRI8_9BACT</name>
<evidence type="ECO:0000256" key="7">
    <source>
        <dbReference type="ARBA" id="ARBA00022840"/>
    </source>
</evidence>
<dbReference type="PRINTS" id="PR00344">
    <property type="entry name" value="BCTRLSENSOR"/>
</dbReference>
<keyword evidence="5" id="KW-0547">Nucleotide-binding</keyword>
<keyword evidence="4" id="KW-0808">Transferase</keyword>
<organism evidence="10 11">
    <name type="scientific">Calditerrivibrio nitroreducens</name>
    <dbReference type="NCBI Taxonomy" id="477976"/>
    <lineage>
        <taxon>Bacteria</taxon>
        <taxon>Pseudomonadati</taxon>
        <taxon>Deferribacterota</taxon>
        <taxon>Deferribacteres</taxon>
        <taxon>Deferribacterales</taxon>
        <taxon>Calditerrivibrionaceae</taxon>
    </lineage>
</organism>
<evidence type="ECO:0000256" key="3">
    <source>
        <dbReference type="ARBA" id="ARBA00022553"/>
    </source>
</evidence>
<evidence type="ECO:0000313" key="10">
    <source>
        <dbReference type="EMBL" id="PMP72996.1"/>
    </source>
</evidence>
<keyword evidence="7" id="KW-0067">ATP-binding</keyword>
<dbReference type="SMART" id="SM00387">
    <property type="entry name" value="HATPase_c"/>
    <property type="match status" value="1"/>
</dbReference>
<dbReference type="Proteomes" id="UP000242881">
    <property type="component" value="Unassembled WGS sequence"/>
</dbReference>
<gene>
    <name evidence="10" type="ORF">C0187_00335</name>
</gene>
<keyword evidence="3" id="KW-0597">Phosphoprotein</keyword>
<dbReference type="PANTHER" id="PTHR43065:SF10">
    <property type="entry name" value="PEROXIDE STRESS-ACTIVATED HISTIDINE KINASE MAK3"/>
    <property type="match status" value="1"/>
</dbReference>
<sequence length="342" mass="38923">MYYKKIFDLLPDYIFIHDKDGYIKKMNNTSLKYFKGCENIYTIIKEERIINKIYNHSSDLPLKAGETSLILPNRDKIVINITSRNFETSFSKHYKLTIFKDITHVKDVEKQFCIAQKQGAIGAMAAGFAHDFKNILNNIKLYLRLIMQSGDLSQVSKYAGIIENMIQDSNNFIRHVLNVTRDTSANYEEVMIAELIREDLNIIERILPKNINIDFIDMAKNAIVRLIRSRFTQVIFNLVLNSVEAIGQNSGDILISIERTNINEKPFVKLSISDNGPGIPANIIDRIFEMFFTTKPNGSGLGLSMVKMAINDFGGYISVESQEGSSTTFKIFLPEVVYGESV</sequence>
<evidence type="ECO:0000259" key="9">
    <source>
        <dbReference type="PROSITE" id="PS50109"/>
    </source>
</evidence>
<dbReference type="Pfam" id="PF02518">
    <property type="entry name" value="HATPase_c"/>
    <property type="match status" value="1"/>
</dbReference>
<keyword evidence="6" id="KW-0418">Kinase</keyword>
<evidence type="ECO:0000256" key="2">
    <source>
        <dbReference type="ARBA" id="ARBA00012438"/>
    </source>
</evidence>
<evidence type="ECO:0000256" key="4">
    <source>
        <dbReference type="ARBA" id="ARBA00022679"/>
    </source>
</evidence>
<comment type="catalytic activity">
    <reaction evidence="1">
        <text>ATP + protein L-histidine = ADP + protein N-phospho-L-histidine.</text>
        <dbReference type="EC" id="2.7.13.3"/>
    </reaction>
</comment>
<dbReference type="PROSITE" id="PS50109">
    <property type="entry name" value="HIS_KIN"/>
    <property type="match status" value="1"/>
</dbReference>
<reference evidence="10 11" key="1">
    <citation type="submission" date="2018-01" db="EMBL/GenBank/DDBJ databases">
        <title>Metagenomic assembled genomes from two thermal pools in the Uzon Caldera, Kamchatka, Russia.</title>
        <authorList>
            <person name="Wilkins L."/>
            <person name="Ettinger C."/>
        </authorList>
    </citation>
    <scope>NUCLEOTIDE SEQUENCE [LARGE SCALE GENOMIC DNA]</scope>
    <source>
        <strain evidence="10">ZAV-05</strain>
    </source>
</reference>
<evidence type="ECO:0000256" key="5">
    <source>
        <dbReference type="ARBA" id="ARBA00022741"/>
    </source>
</evidence>
<accession>A0A2J6WRI8</accession>
<dbReference type="Gene3D" id="1.10.287.130">
    <property type="match status" value="1"/>
</dbReference>
<dbReference type="AlphaFoldDB" id="A0A2J6WRI8"/>
<dbReference type="EC" id="2.7.13.3" evidence="2"/>
<keyword evidence="8" id="KW-0902">Two-component regulatory system</keyword>
<evidence type="ECO:0000256" key="6">
    <source>
        <dbReference type="ARBA" id="ARBA00022777"/>
    </source>
</evidence>
<dbReference type="GO" id="GO:0000155">
    <property type="term" value="F:phosphorelay sensor kinase activity"/>
    <property type="evidence" value="ECO:0007669"/>
    <property type="project" value="InterPro"/>
</dbReference>
<dbReference type="SUPFAM" id="SSF47384">
    <property type="entry name" value="Homodimeric domain of signal transducing histidine kinase"/>
    <property type="match status" value="1"/>
</dbReference>
<dbReference type="InterPro" id="IPR004358">
    <property type="entry name" value="Sig_transdc_His_kin-like_C"/>
</dbReference>
<dbReference type="GO" id="GO:0005524">
    <property type="term" value="F:ATP binding"/>
    <property type="evidence" value="ECO:0007669"/>
    <property type="project" value="UniProtKB-KW"/>
</dbReference>
<dbReference type="RefSeq" id="WP_424604536.1">
    <property type="nucleotide sequence ID" value="NZ_JBNAVA010000001.1"/>
</dbReference>
<dbReference type="InterPro" id="IPR003594">
    <property type="entry name" value="HATPase_dom"/>
</dbReference>
<dbReference type="InterPro" id="IPR005467">
    <property type="entry name" value="His_kinase_dom"/>
</dbReference>
<protein>
    <recommendedName>
        <fullName evidence="2">histidine kinase</fullName>
        <ecNumber evidence="2">2.7.13.3</ecNumber>
    </recommendedName>
</protein>
<dbReference type="SUPFAM" id="SSF55874">
    <property type="entry name" value="ATPase domain of HSP90 chaperone/DNA topoisomerase II/histidine kinase"/>
    <property type="match status" value="1"/>
</dbReference>
<dbReference type="EMBL" id="PNIN01000005">
    <property type="protein sequence ID" value="PMP72996.1"/>
    <property type="molecule type" value="Genomic_DNA"/>
</dbReference>
<dbReference type="InterPro" id="IPR036890">
    <property type="entry name" value="HATPase_C_sf"/>
</dbReference>
<dbReference type="InterPro" id="IPR036097">
    <property type="entry name" value="HisK_dim/P_sf"/>
</dbReference>
<proteinExistence type="predicted"/>
<evidence type="ECO:0000313" key="11">
    <source>
        <dbReference type="Proteomes" id="UP000242881"/>
    </source>
</evidence>
<dbReference type="PANTHER" id="PTHR43065">
    <property type="entry name" value="SENSOR HISTIDINE KINASE"/>
    <property type="match status" value="1"/>
</dbReference>
<feature type="domain" description="Histidine kinase" evidence="9">
    <location>
        <begin position="127"/>
        <end position="337"/>
    </location>
</feature>
<comment type="caution">
    <text evidence="10">The sequence shown here is derived from an EMBL/GenBank/DDBJ whole genome shotgun (WGS) entry which is preliminary data.</text>
</comment>